<protein>
    <submittedName>
        <fullName evidence="5">Helix-turn-helix transcriptional regulator</fullName>
    </submittedName>
</protein>
<proteinExistence type="predicted"/>
<reference evidence="5" key="2">
    <citation type="submission" date="2019-11" db="EMBL/GenBank/DDBJ databases">
        <title>Improved Assembly of Tolypothrix boutellei genome.</title>
        <authorList>
            <person name="Sarangi A.N."/>
            <person name="Mukherjee M."/>
            <person name="Ghosh S."/>
            <person name="Singh D."/>
            <person name="Das A."/>
            <person name="Kant S."/>
            <person name="Prusty A."/>
            <person name="Tripathy S."/>
        </authorList>
    </citation>
    <scope>NUCLEOTIDE SEQUENCE</scope>
    <source>
        <strain evidence="5">VB521301</strain>
    </source>
</reference>
<dbReference type="RefSeq" id="WP_050045246.1">
    <property type="nucleotide sequence ID" value="NZ_JHEG04000001.1"/>
</dbReference>
<evidence type="ECO:0000259" key="4">
    <source>
        <dbReference type="PROSITE" id="PS01124"/>
    </source>
</evidence>
<keyword evidence="2" id="KW-0238">DNA-binding</keyword>
<comment type="caution">
    <text evidence="5">The sequence shown here is derived from an EMBL/GenBank/DDBJ whole genome shotgun (WGS) entry which is preliminary data.</text>
</comment>
<dbReference type="PANTHER" id="PTHR47893">
    <property type="entry name" value="REGULATORY PROTEIN PCHR"/>
    <property type="match status" value="1"/>
</dbReference>
<dbReference type="PROSITE" id="PS00041">
    <property type="entry name" value="HTH_ARAC_FAMILY_1"/>
    <property type="match status" value="1"/>
</dbReference>
<dbReference type="PROSITE" id="PS01124">
    <property type="entry name" value="HTH_ARAC_FAMILY_2"/>
    <property type="match status" value="1"/>
</dbReference>
<reference evidence="5" key="1">
    <citation type="journal article" date="2015" name="Genome Announc.">
        <title>Draft Genome Sequence of Tolypothrix boutellei Strain VB521301.</title>
        <authorList>
            <person name="Chandrababunaidu M.M."/>
            <person name="Singh D."/>
            <person name="Sen D."/>
            <person name="Bhan S."/>
            <person name="Das S."/>
            <person name="Gupta A."/>
            <person name="Adhikary S.P."/>
            <person name="Tripathy S."/>
        </authorList>
    </citation>
    <scope>NUCLEOTIDE SEQUENCE</scope>
    <source>
        <strain evidence="5">VB521301</strain>
    </source>
</reference>
<dbReference type="GO" id="GO:0003700">
    <property type="term" value="F:DNA-binding transcription factor activity"/>
    <property type="evidence" value="ECO:0007669"/>
    <property type="project" value="InterPro"/>
</dbReference>
<evidence type="ECO:0000256" key="1">
    <source>
        <dbReference type="ARBA" id="ARBA00023015"/>
    </source>
</evidence>
<dbReference type="SMART" id="SM00342">
    <property type="entry name" value="HTH_ARAC"/>
    <property type="match status" value="1"/>
</dbReference>
<dbReference type="GO" id="GO:0043565">
    <property type="term" value="F:sequence-specific DNA binding"/>
    <property type="evidence" value="ECO:0007669"/>
    <property type="project" value="InterPro"/>
</dbReference>
<evidence type="ECO:0000256" key="2">
    <source>
        <dbReference type="ARBA" id="ARBA00023125"/>
    </source>
</evidence>
<dbReference type="Pfam" id="PF12833">
    <property type="entry name" value="HTH_18"/>
    <property type="match status" value="1"/>
</dbReference>
<gene>
    <name evidence="5" type="ORF">DA73_0400023305</name>
</gene>
<dbReference type="InterPro" id="IPR053142">
    <property type="entry name" value="PchR_regulatory_protein"/>
</dbReference>
<dbReference type="PANTHER" id="PTHR47893:SF1">
    <property type="entry name" value="REGULATORY PROTEIN PCHR"/>
    <property type="match status" value="1"/>
</dbReference>
<dbReference type="Proteomes" id="UP000029738">
    <property type="component" value="Unassembled WGS sequence"/>
</dbReference>
<organism evidence="5 6">
    <name type="scientific">Tolypothrix bouteillei VB521301</name>
    <dbReference type="NCBI Taxonomy" id="1479485"/>
    <lineage>
        <taxon>Bacteria</taxon>
        <taxon>Bacillati</taxon>
        <taxon>Cyanobacteriota</taxon>
        <taxon>Cyanophyceae</taxon>
        <taxon>Nostocales</taxon>
        <taxon>Tolypothrichaceae</taxon>
        <taxon>Tolypothrix</taxon>
    </lineage>
</organism>
<dbReference type="EMBL" id="JHEG04000001">
    <property type="protein sequence ID" value="KAF3888091.1"/>
    <property type="molecule type" value="Genomic_DNA"/>
</dbReference>
<sequence>MANIFSLSDYEQLWQQSNQNTQSQYPDPSDSSDIINLCPKQLGIGHERWIQLHGMSLLIIDEEFHDDLIVKVPPQEIYVNEVEFGFQISGSWRDTVAQKNFFQSSGFLHEETIKASGKQRILKVDIHLDSPDLLNSFIASRCRQVSPDLKRLIEIPKQSCYKIGMTNTAMQLALEQILNCPYQGLTKHIYLEAKCLELIALKLEQLMQAEDSVATPIMLKPNDIDRIHYAKEILMSHLDNPPSLLELARQAGLNDCKLKLGFRQVFGTTVFGYLHQQRMEQARQLLLEGRMNVKEVASAVGYGNQSCFAAAFRKRFGVNPKSYLKLILPPPTLPNLSKGRLKQG</sequence>
<dbReference type="InterPro" id="IPR020449">
    <property type="entry name" value="Tscrpt_reg_AraC-type_HTH"/>
</dbReference>
<keyword evidence="3" id="KW-0804">Transcription</keyword>
<name>A0A8S9T696_9CYAN</name>
<evidence type="ECO:0000313" key="5">
    <source>
        <dbReference type="EMBL" id="KAF3888091.1"/>
    </source>
</evidence>
<dbReference type="Gene3D" id="1.10.10.60">
    <property type="entry name" value="Homeodomain-like"/>
    <property type="match status" value="2"/>
</dbReference>
<evidence type="ECO:0000313" key="6">
    <source>
        <dbReference type="Proteomes" id="UP000029738"/>
    </source>
</evidence>
<dbReference type="SUPFAM" id="SSF46689">
    <property type="entry name" value="Homeodomain-like"/>
    <property type="match status" value="2"/>
</dbReference>
<keyword evidence="6" id="KW-1185">Reference proteome</keyword>
<dbReference type="PRINTS" id="PR00032">
    <property type="entry name" value="HTHARAC"/>
</dbReference>
<dbReference type="InterPro" id="IPR018060">
    <property type="entry name" value="HTH_AraC"/>
</dbReference>
<dbReference type="AlphaFoldDB" id="A0A8S9T696"/>
<accession>A0A8S9T696</accession>
<feature type="domain" description="HTH araC/xylS-type" evidence="4">
    <location>
        <begin position="228"/>
        <end position="326"/>
    </location>
</feature>
<keyword evidence="1" id="KW-0805">Transcription regulation</keyword>
<dbReference type="InterPro" id="IPR009057">
    <property type="entry name" value="Homeodomain-like_sf"/>
</dbReference>
<dbReference type="InterPro" id="IPR018062">
    <property type="entry name" value="HTH_AraC-typ_CS"/>
</dbReference>
<evidence type="ECO:0000256" key="3">
    <source>
        <dbReference type="ARBA" id="ARBA00023163"/>
    </source>
</evidence>
<dbReference type="OrthoDB" id="7544370at2"/>